<dbReference type="EMBL" id="JBHSMG010000001">
    <property type="protein sequence ID" value="MFC5501219.1"/>
    <property type="molecule type" value="Genomic_DNA"/>
</dbReference>
<dbReference type="RefSeq" id="WP_386738819.1">
    <property type="nucleotide sequence ID" value="NZ_JBHSMG010000001.1"/>
</dbReference>
<keyword evidence="5" id="KW-1185">Reference proteome</keyword>
<dbReference type="Proteomes" id="UP001596039">
    <property type="component" value="Unassembled WGS sequence"/>
</dbReference>
<protein>
    <submittedName>
        <fullName evidence="4">Transaminase</fullName>
    </submittedName>
</protein>
<evidence type="ECO:0000313" key="4">
    <source>
        <dbReference type="EMBL" id="MFC5501219.1"/>
    </source>
</evidence>
<comment type="similarity">
    <text evidence="3">Belongs to the class-III pyridoxal-phosphate-dependent aminotransferase family.</text>
</comment>
<dbReference type="InterPro" id="IPR015421">
    <property type="entry name" value="PyrdxlP-dep_Trfase_major"/>
</dbReference>
<comment type="caution">
    <text evidence="4">The sequence shown here is derived from an EMBL/GenBank/DDBJ whole genome shotgun (WGS) entry which is preliminary data.</text>
</comment>
<comment type="cofactor">
    <cofactor evidence="1">
        <name>pyridoxal 5'-phosphate</name>
        <dbReference type="ChEBI" id="CHEBI:597326"/>
    </cofactor>
</comment>
<evidence type="ECO:0000256" key="2">
    <source>
        <dbReference type="ARBA" id="ARBA00022898"/>
    </source>
</evidence>
<dbReference type="Gene3D" id="3.90.1150.10">
    <property type="entry name" value="Aspartate Aminotransferase, domain 1"/>
    <property type="match status" value="1"/>
</dbReference>
<proteinExistence type="inferred from homology"/>
<dbReference type="InterPro" id="IPR015422">
    <property type="entry name" value="PyrdxlP-dep_Trfase_small"/>
</dbReference>
<dbReference type="InterPro" id="IPR015424">
    <property type="entry name" value="PyrdxlP-dep_Trfase"/>
</dbReference>
<evidence type="ECO:0000313" key="5">
    <source>
        <dbReference type="Proteomes" id="UP001596039"/>
    </source>
</evidence>
<dbReference type="PANTHER" id="PTHR43713:SF3">
    <property type="entry name" value="GLUTAMATE-1-SEMIALDEHYDE 2,1-AMINOMUTASE 1, CHLOROPLASTIC-RELATED"/>
    <property type="match status" value="1"/>
</dbReference>
<evidence type="ECO:0000256" key="1">
    <source>
        <dbReference type="ARBA" id="ARBA00001933"/>
    </source>
</evidence>
<name>A0ABW0NQR6_9MICO</name>
<dbReference type="InterPro" id="IPR005814">
    <property type="entry name" value="Aminotrans_3"/>
</dbReference>
<organism evidence="4 5">
    <name type="scientific">Lysinimonas soli</name>
    <dbReference type="NCBI Taxonomy" id="1074233"/>
    <lineage>
        <taxon>Bacteria</taxon>
        <taxon>Bacillati</taxon>
        <taxon>Actinomycetota</taxon>
        <taxon>Actinomycetes</taxon>
        <taxon>Micrococcales</taxon>
        <taxon>Microbacteriaceae</taxon>
        <taxon>Lysinimonas</taxon>
    </lineage>
</organism>
<dbReference type="Gene3D" id="3.40.640.10">
    <property type="entry name" value="Type I PLP-dependent aspartate aminotransferase-like (Major domain)"/>
    <property type="match status" value="1"/>
</dbReference>
<evidence type="ECO:0000256" key="3">
    <source>
        <dbReference type="RuleBase" id="RU003560"/>
    </source>
</evidence>
<dbReference type="PANTHER" id="PTHR43713">
    <property type="entry name" value="GLUTAMATE-1-SEMIALDEHYDE 2,1-AMINOMUTASE"/>
    <property type="match status" value="1"/>
</dbReference>
<sequence>MAYEDRARLAALWDAEVELFRAMRPESERAWRDALEHMPDGVPMLWMAKWPGPWPVFVERAAGAHFRCVDGLDHVDLCLGDTGAMVGHAPAASVAAISAQLARGATHMLPTRDAALAAGLLAERFGLPSWQFTLSATDANRHVLRYARQATGRHKVLVIDRCYHGTVDEAYAELDASGRVVSRRGNIGAPVPLDETTVVVPFNDVPALDAALASREVAAVLIEPAMTNIGIVLPDAGWHDAVRAACDRTGTLLVIDETHTLCAGPGGMTARDGLRPDVVVVGKTIGGGIPAGAWGMRPELVERVRASLDWDGEGLEDIDVGGVGGTLAGNAVSMAGIRATLSEVLTPEVYPGMIARAQEWTAGVQAAIDEFHAPWQVTRLGARAEYSFRATPPRDGAEAAAADDFALQQYLHLHALNRGILMTPFHNMALMSPATSSQDVEQHTVAFREAVASLYA</sequence>
<dbReference type="Pfam" id="PF00202">
    <property type="entry name" value="Aminotran_3"/>
    <property type="match status" value="1"/>
</dbReference>
<reference evidence="5" key="1">
    <citation type="journal article" date="2019" name="Int. J. Syst. Evol. Microbiol.">
        <title>The Global Catalogue of Microorganisms (GCM) 10K type strain sequencing project: providing services to taxonomists for standard genome sequencing and annotation.</title>
        <authorList>
            <consortium name="The Broad Institute Genomics Platform"/>
            <consortium name="The Broad Institute Genome Sequencing Center for Infectious Disease"/>
            <person name="Wu L."/>
            <person name="Ma J."/>
        </authorList>
    </citation>
    <scope>NUCLEOTIDE SEQUENCE [LARGE SCALE GENOMIC DNA]</scope>
    <source>
        <strain evidence="5">CGMCC 4.6997</strain>
    </source>
</reference>
<keyword evidence="2 3" id="KW-0663">Pyridoxal phosphate</keyword>
<gene>
    <name evidence="4" type="ORF">ACFPJ4_03080</name>
</gene>
<accession>A0ABW0NQR6</accession>
<dbReference type="NCBIfam" id="NF005453">
    <property type="entry name" value="PRK07046.1"/>
    <property type="match status" value="1"/>
</dbReference>
<dbReference type="SUPFAM" id="SSF53383">
    <property type="entry name" value="PLP-dependent transferases"/>
    <property type="match status" value="1"/>
</dbReference>